<keyword evidence="2" id="KW-0472">Membrane</keyword>
<dbReference type="EMBL" id="JAKLMC020000025">
    <property type="protein sequence ID" value="KAK5950665.1"/>
    <property type="molecule type" value="Genomic_DNA"/>
</dbReference>
<dbReference type="Proteomes" id="UP001316803">
    <property type="component" value="Unassembled WGS sequence"/>
</dbReference>
<sequence length="109" mass="11272">METTSPIPHLQLQAPRPSSSSSIGTQDVLILILIVATIGYIVNRVGTALDEIFGTAGKNGGPKKVVTPATPGQTGMLKRGLPDLNDAIKNLGEAVKAHGGSAEVTIKME</sequence>
<evidence type="ECO:0000256" key="2">
    <source>
        <dbReference type="SAM" id="Phobius"/>
    </source>
</evidence>
<feature type="region of interest" description="Disordered" evidence="1">
    <location>
        <begin position="1"/>
        <end position="23"/>
    </location>
</feature>
<protein>
    <submittedName>
        <fullName evidence="3">Uncharacterized protein</fullName>
    </submittedName>
</protein>
<name>A0AAN8EC61_9EURO</name>
<proteinExistence type="predicted"/>
<feature type="region of interest" description="Disordered" evidence="1">
    <location>
        <begin position="58"/>
        <end position="77"/>
    </location>
</feature>
<feature type="transmembrane region" description="Helical" evidence="2">
    <location>
        <begin position="23"/>
        <end position="42"/>
    </location>
</feature>
<evidence type="ECO:0000313" key="4">
    <source>
        <dbReference type="Proteomes" id="UP001316803"/>
    </source>
</evidence>
<keyword evidence="4" id="KW-1185">Reference proteome</keyword>
<reference evidence="3 4" key="1">
    <citation type="submission" date="2022-12" db="EMBL/GenBank/DDBJ databases">
        <title>Genomic features and morphological characterization of a novel Knufia sp. strain isolated from spacecraft assembly facility.</title>
        <authorList>
            <person name="Teixeira M."/>
            <person name="Chander A.M."/>
            <person name="Stajich J.E."/>
            <person name="Venkateswaran K."/>
        </authorList>
    </citation>
    <scope>NUCLEOTIDE SEQUENCE [LARGE SCALE GENOMIC DNA]</scope>
    <source>
        <strain evidence="3 4">FJI-L2-BK-P2</strain>
    </source>
</reference>
<evidence type="ECO:0000256" key="1">
    <source>
        <dbReference type="SAM" id="MobiDB-lite"/>
    </source>
</evidence>
<dbReference type="AlphaFoldDB" id="A0AAN8EC61"/>
<comment type="caution">
    <text evidence="3">The sequence shown here is derived from an EMBL/GenBank/DDBJ whole genome shotgun (WGS) entry which is preliminary data.</text>
</comment>
<keyword evidence="2" id="KW-1133">Transmembrane helix</keyword>
<accession>A0AAN8EC61</accession>
<keyword evidence="2" id="KW-0812">Transmembrane</keyword>
<organism evidence="3 4">
    <name type="scientific">Knufia fluminis</name>
    <dbReference type="NCBI Taxonomy" id="191047"/>
    <lineage>
        <taxon>Eukaryota</taxon>
        <taxon>Fungi</taxon>
        <taxon>Dikarya</taxon>
        <taxon>Ascomycota</taxon>
        <taxon>Pezizomycotina</taxon>
        <taxon>Eurotiomycetes</taxon>
        <taxon>Chaetothyriomycetidae</taxon>
        <taxon>Chaetothyriales</taxon>
        <taxon>Trichomeriaceae</taxon>
        <taxon>Knufia</taxon>
    </lineage>
</organism>
<gene>
    <name evidence="3" type="ORF">OHC33_008332</name>
</gene>
<evidence type="ECO:0000313" key="3">
    <source>
        <dbReference type="EMBL" id="KAK5950665.1"/>
    </source>
</evidence>